<keyword evidence="2" id="KW-1185">Reference proteome</keyword>
<organism evidence="1 2">
    <name type="scientific">Funneliformis caledonium</name>
    <dbReference type="NCBI Taxonomy" id="1117310"/>
    <lineage>
        <taxon>Eukaryota</taxon>
        <taxon>Fungi</taxon>
        <taxon>Fungi incertae sedis</taxon>
        <taxon>Mucoromycota</taxon>
        <taxon>Glomeromycotina</taxon>
        <taxon>Glomeromycetes</taxon>
        <taxon>Glomerales</taxon>
        <taxon>Glomeraceae</taxon>
        <taxon>Funneliformis</taxon>
    </lineage>
</organism>
<proteinExistence type="predicted"/>
<dbReference type="EMBL" id="CAJVPQ010001125">
    <property type="protein sequence ID" value="CAG8533337.1"/>
    <property type="molecule type" value="Genomic_DNA"/>
</dbReference>
<sequence length="79" mass="9056">NEQAFVHGLDLYNEKGEFVKSLWKGDSIVRIDDVYSLKVKLEVPLYTPLPAKYMIEILGKTRGYLSCIKNSEIFTIMGK</sequence>
<dbReference type="Proteomes" id="UP000789570">
    <property type="component" value="Unassembled WGS sequence"/>
</dbReference>
<protein>
    <submittedName>
        <fullName evidence="1">15622_t:CDS:1</fullName>
    </submittedName>
</protein>
<gene>
    <name evidence="1" type="ORF">FCALED_LOCUS5282</name>
</gene>
<accession>A0A9N9ALM2</accession>
<dbReference type="AlphaFoldDB" id="A0A9N9ALM2"/>
<name>A0A9N9ALM2_9GLOM</name>
<feature type="non-terminal residue" evidence="1">
    <location>
        <position position="1"/>
    </location>
</feature>
<reference evidence="1" key="1">
    <citation type="submission" date="2021-06" db="EMBL/GenBank/DDBJ databases">
        <authorList>
            <person name="Kallberg Y."/>
            <person name="Tangrot J."/>
            <person name="Rosling A."/>
        </authorList>
    </citation>
    <scope>NUCLEOTIDE SEQUENCE</scope>
    <source>
        <strain evidence="1">UK204</strain>
    </source>
</reference>
<evidence type="ECO:0000313" key="1">
    <source>
        <dbReference type="EMBL" id="CAG8533337.1"/>
    </source>
</evidence>
<comment type="caution">
    <text evidence="1">The sequence shown here is derived from an EMBL/GenBank/DDBJ whole genome shotgun (WGS) entry which is preliminary data.</text>
</comment>
<evidence type="ECO:0000313" key="2">
    <source>
        <dbReference type="Proteomes" id="UP000789570"/>
    </source>
</evidence>